<gene>
    <name evidence="16" type="primary">flhF</name>
</gene>
<keyword evidence="16" id="KW-0282">Flagellum</keyword>
<keyword evidence="7" id="KW-1005">Bacterial flagellum biogenesis</keyword>
<evidence type="ECO:0000256" key="4">
    <source>
        <dbReference type="ARBA" id="ARBA00022448"/>
    </source>
</evidence>
<evidence type="ECO:0000256" key="13">
    <source>
        <dbReference type="NCBIfam" id="TIGR03499"/>
    </source>
</evidence>
<dbReference type="PANTHER" id="PTHR43134">
    <property type="entry name" value="SIGNAL RECOGNITION PARTICLE RECEPTOR SUBUNIT ALPHA"/>
    <property type="match status" value="1"/>
</dbReference>
<keyword evidence="9" id="KW-0342">GTP-binding</keyword>
<keyword evidence="5" id="KW-1003">Cell membrane</keyword>
<keyword evidence="16" id="KW-0969">Cilium</keyword>
<dbReference type="PIR" id="E83954">
    <property type="entry name" value="E83954"/>
</dbReference>
<dbReference type="GO" id="GO:0003924">
    <property type="term" value="F:GTPase activity"/>
    <property type="evidence" value="ECO:0007669"/>
    <property type="project" value="UniProtKB-UniRule"/>
</dbReference>
<dbReference type="GO" id="GO:0044781">
    <property type="term" value="P:bacterial-type flagellum organization"/>
    <property type="evidence" value="ECO:0007669"/>
    <property type="project" value="UniProtKB-UniRule"/>
</dbReference>
<dbReference type="eggNOG" id="COG1419">
    <property type="taxonomic scope" value="Bacteria"/>
</dbReference>
<evidence type="ECO:0000256" key="10">
    <source>
        <dbReference type="ARBA" id="ARBA00023136"/>
    </source>
</evidence>
<dbReference type="STRING" id="272558.gene:10728335"/>
<keyword evidence="4" id="KW-0813">Transport</keyword>
<dbReference type="InterPro" id="IPR047040">
    <property type="entry name" value="FlhF__GTPase_dom"/>
</dbReference>
<evidence type="ECO:0000256" key="1">
    <source>
        <dbReference type="ARBA" id="ARBA00004413"/>
    </source>
</evidence>
<accession>Q9KA53</accession>
<dbReference type="GO" id="GO:0006614">
    <property type="term" value="P:SRP-dependent cotranslational protein targeting to membrane"/>
    <property type="evidence" value="ECO:0007669"/>
    <property type="project" value="UniProtKB-UniRule"/>
</dbReference>
<dbReference type="Pfam" id="PF00448">
    <property type="entry name" value="SRP54"/>
    <property type="match status" value="1"/>
</dbReference>
<dbReference type="PANTHER" id="PTHR43134:SF3">
    <property type="entry name" value="FLAGELLAR BIOSYNTHESIS PROTEIN FLHF"/>
    <property type="match status" value="1"/>
</dbReference>
<dbReference type="GO" id="GO:0015031">
    <property type="term" value="P:protein transport"/>
    <property type="evidence" value="ECO:0007669"/>
    <property type="project" value="UniProtKB-KW"/>
</dbReference>
<feature type="domain" description="SRP54-type proteins GTP-binding" evidence="15">
    <location>
        <begin position="179"/>
        <end position="370"/>
    </location>
</feature>
<dbReference type="InterPro" id="IPR000897">
    <property type="entry name" value="SRP54_GTPase_dom"/>
</dbReference>
<evidence type="ECO:0000256" key="3">
    <source>
        <dbReference type="ARBA" id="ARBA00014919"/>
    </source>
</evidence>
<name>Q9KA53_HALH5</name>
<feature type="domain" description="AAA+ ATPase" evidence="14">
    <location>
        <begin position="178"/>
        <end position="341"/>
    </location>
</feature>
<dbReference type="NCBIfam" id="TIGR03499">
    <property type="entry name" value="FlhF"/>
    <property type="match status" value="1"/>
</dbReference>
<evidence type="ECO:0000256" key="7">
    <source>
        <dbReference type="ARBA" id="ARBA00022795"/>
    </source>
</evidence>
<evidence type="ECO:0000256" key="2">
    <source>
        <dbReference type="ARBA" id="ARBA00008531"/>
    </source>
</evidence>
<dbReference type="CDD" id="cd17873">
    <property type="entry name" value="FlhF"/>
    <property type="match status" value="1"/>
</dbReference>
<keyword evidence="6" id="KW-0547">Nucleotide-binding</keyword>
<reference evidence="16 17" key="1">
    <citation type="journal article" date="2000" name="Nucleic Acids Res.">
        <title>Complete genome sequence of the alkaliphilic bacterium Bacillus halodurans and genomic sequence comparison with Bacillus subtilis.</title>
        <authorList>
            <person name="Takami H."/>
            <person name="Nakasone K."/>
            <person name="Takaki Y."/>
            <person name="Maeno G."/>
            <person name="Sasaki R."/>
            <person name="Masui N."/>
            <person name="Fuji F."/>
            <person name="Hirama C."/>
            <person name="Nakamura Y."/>
            <person name="Ogasawara N."/>
            <person name="Kuhara S."/>
            <person name="Horikoshi K."/>
        </authorList>
    </citation>
    <scope>NUCLEOTIDE SEQUENCE [LARGE SCALE GENOMIC DNA]</scope>
    <source>
        <strain evidence="17">ATCC BAA-125 / DSM 18197 / FERM 7344 / JCM 9153 / C-125</strain>
    </source>
</reference>
<dbReference type="GO" id="GO:0005047">
    <property type="term" value="F:signal recognition particle binding"/>
    <property type="evidence" value="ECO:0007669"/>
    <property type="project" value="TreeGrafter"/>
</dbReference>
<dbReference type="SUPFAM" id="SSF52540">
    <property type="entry name" value="P-loop containing nucleoside triphosphate hydrolases"/>
    <property type="match status" value="1"/>
</dbReference>
<protein>
    <recommendedName>
        <fullName evidence="3 13">Flagellar biosynthesis protein FlhF</fullName>
    </recommendedName>
</protein>
<keyword evidence="17" id="KW-1185">Reference proteome</keyword>
<evidence type="ECO:0000256" key="12">
    <source>
        <dbReference type="ARBA" id="ARBA00025337"/>
    </source>
</evidence>
<evidence type="ECO:0000256" key="9">
    <source>
        <dbReference type="ARBA" id="ARBA00023134"/>
    </source>
</evidence>
<keyword evidence="10" id="KW-0472">Membrane</keyword>
<dbReference type="FunFam" id="3.40.50.300:FF:000695">
    <property type="entry name" value="Flagellar biosynthesis regulator FlhF"/>
    <property type="match status" value="1"/>
</dbReference>
<dbReference type="Proteomes" id="UP000001258">
    <property type="component" value="Chromosome"/>
</dbReference>
<evidence type="ECO:0000256" key="5">
    <source>
        <dbReference type="ARBA" id="ARBA00022475"/>
    </source>
</evidence>
<evidence type="ECO:0000313" key="16">
    <source>
        <dbReference type="EMBL" id="BAB06156.1"/>
    </source>
</evidence>
<dbReference type="KEGG" id="bha:BH2437"/>
<proteinExistence type="inferred from homology"/>
<dbReference type="InterPro" id="IPR003593">
    <property type="entry name" value="AAA+_ATPase"/>
</dbReference>
<dbReference type="Gene3D" id="1.20.120.1380">
    <property type="entry name" value="Flagellar FlhF biosynthesis protein, N domain"/>
    <property type="match status" value="1"/>
</dbReference>
<comment type="function">
    <text evidence="12">Necessary for flagellar biosynthesis. May be involved in translocation of the flagellum.</text>
</comment>
<evidence type="ECO:0000256" key="8">
    <source>
        <dbReference type="ARBA" id="ARBA00022927"/>
    </source>
</evidence>
<evidence type="ECO:0000313" key="17">
    <source>
        <dbReference type="Proteomes" id="UP000001258"/>
    </source>
</evidence>
<dbReference type="SMART" id="SM00382">
    <property type="entry name" value="AAA"/>
    <property type="match status" value="1"/>
</dbReference>
<evidence type="ECO:0000256" key="11">
    <source>
        <dbReference type="ARBA" id="ARBA00023225"/>
    </source>
</evidence>
<evidence type="ECO:0000256" key="6">
    <source>
        <dbReference type="ARBA" id="ARBA00022741"/>
    </source>
</evidence>
<dbReference type="SMART" id="SM00962">
    <property type="entry name" value="SRP54"/>
    <property type="match status" value="1"/>
</dbReference>
<dbReference type="GO" id="GO:0005886">
    <property type="term" value="C:plasma membrane"/>
    <property type="evidence" value="ECO:0007669"/>
    <property type="project" value="UniProtKB-SubCell"/>
</dbReference>
<dbReference type="HOGENOM" id="CLU_009301_11_4_9"/>
<dbReference type="InterPro" id="IPR020006">
    <property type="entry name" value="FlhF"/>
</dbReference>
<comment type="subcellular location">
    <subcellularLocation>
        <location evidence="1">Cell membrane</location>
        <topology evidence="1">Peripheral membrane protein</topology>
        <orientation evidence="1">Cytoplasmic side</orientation>
    </subcellularLocation>
</comment>
<comment type="similarity">
    <text evidence="2">Belongs to the GTP-binding SRP family.</text>
</comment>
<organism evidence="16 17">
    <name type="scientific">Halalkalibacterium halodurans (strain ATCC BAA-125 / DSM 18197 / FERM 7344 / JCM 9153 / C-125)</name>
    <name type="common">Bacillus halodurans</name>
    <dbReference type="NCBI Taxonomy" id="272558"/>
    <lineage>
        <taxon>Bacteria</taxon>
        <taxon>Bacillati</taxon>
        <taxon>Bacillota</taxon>
        <taxon>Bacilli</taxon>
        <taxon>Bacillales</taxon>
        <taxon>Bacillaceae</taxon>
        <taxon>Halalkalibacterium (ex Joshi et al. 2022)</taxon>
    </lineage>
</organism>
<sequence length="375" mass="42459">MASSMGEAMEKIRVELGEHAVILNSKEIETGGFLGFFTKKKLEVIAAIDPIERAKVTLPPKKRKGWNVDGRPSSVNEKSTESLLVEIQELKKMMQTINTKETSMQSYPEPFHSFDEQLKQQEVCEAVRLQLVKHLLQAWLQEEGDEQTPWSYEELLTKGEQLLKRKLSLLPEGGITFQKKFVNIVGPTGVGKTTTIAKLAAHSVLKKKKKVALITTDTYRIAAVEQLKTYAKILNIPLEVVYSMEDFQKAKNQFIHYDLVLVDSAGRNFRNALYVKELEKVIDFKHEAENYLVLSLTGKYRDMKAIIEQFSLVPIKQIIFTKQDETDTYGAMLNMMFEQGKGVAYVTNGQNVPDDIVESSNDWIIQTILGAKGHA</sequence>
<dbReference type="InterPro" id="IPR027417">
    <property type="entry name" value="P-loop_NTPase"/>
</dbReference>
<keyword evidence="8" id="KW-0653">Protein transport</keyword>
<keyword evidence="11" id="KW-1006">Bacterial flagellum protein export</keyword>
<dbReference type="EMBL" id="BA000004">
    <property type="protein sequence ID" value="BAB06156.1"/>
    <property type="molecule type" value="Genomic_DNA"/>
</dbReference>
<keyword evidence="16" id="KW-0966">Cell projection</keyword>
<evidence type="ECO:0000259" key="14">
    <source>
        <dbReference type="SMART" id="SM00382"/>
    </source>
</evidence>
<evidence type="ECO:0000259" key="15">
    <source>
        <dbReference type="SMART" id="SM00962"/>
    </source>
</evidence>
<dbReference type="GO" id="GO:0005525">
    <property type="term" value="F:GTP binding"/>
    <property type="evidence" value="ECO:0007669"/>
    <property type="project" value="UniProtKB-UniRule"/>
</dbReference>
<dbReference type="AlphaFoldDB" id="Q9KA53"/>
<dbReference type="Gene3D" id="3.40.50.300">
    <property type="entry name" value="P-loop containing nucleotide triphosphate hydrolases"/>
    <property type="match status" value="1"/>
</dbReference>